<dbReference type="Pfam" id="PF26640">
    <property type="entry name" value="DUF8212"/>
    <property type="match status" value="1"/>
</dbReference>
<sequence>WASMRETARGEDMAYYLLGIFDIHMPMLYGEGKQAFIRLQEEIIKSIPDNSIIAWGLHT</sequence>
<evidence type="ECO:0000259" key="1">
    <source>
        <dbReference type="Pfam" id="PF26640"/>
    </source>
</evidence>
<dbReference type="PANTHER" id="PTHR10622:SF10">
    <property type="entry name" value="HET DOMAIN-CONTAINING PROTEIN"/>
    <property type="match status" value="1"/>
</dbReference>
<organism evidence="2 3">
    <name type="scientific">Amniculicola lignicola CBS 123094</name>
    <dbReference type="NCBI Taxonomy" id="1392246"/>
    <lineage>
        <taxon>Eukaryota</taxon>
        <taxon>Fungi</taxon>
        <taxon>Dikarya</taxon>
        <taxon>Ascomycota</taxon>
        <taxon>Pezizomycotina</taxon>
        <taxon>Dothideomycetes</taxon>
        <taxon>Pleosporomycetidae</taxon>
        <taxon>Pleosporales</taxon>
        <taxon>Amniculicolaceae</taxon>
        <taxon>Amniculicola</taxon>
    </lineage>
</organism>
<dbReference type="EMBL" id="ML977617">
    <property type="protein sequence ID" value="KAF1997072.1"/>
    <property type="molecule type" value="Genomic_DNA"/>
</dbReference>
<evidence type="ECO:0000313" key="3">
    <source>
        <dbReference type="Proteomes" id="UP000799779"/>
    </source>
</evidence>
<feature type="non-terminal residue" evidence="2">
    <location>
        <position position="1"/>
    </location>
</feature>
<name>A0A6A5W5C7_9PLEO</name>
<dbReference type="PANTHER" id="PTHR10622">
    <property type="entry name" value="HET DOMAIN-CONTAINING PROTEIN"/>
    <property type="match status" value="1"/>
</dbReference>
<feature type="non-terminal residue" evidence="2">
    <location>
        <position position="59"/>
    </location>
</feature>
<accession>A0A6A5W5C7</accession>
<dbReference type="AlphaFoldDB" id="A0A6A5W5C7"/>
<protein>
    <recommendedName>
        <fullName evidence="1">DUF8212 domain-containing protein</fullName>
    </recommendedName>
</protein>
<reference evidence="2" key="1">
    <citation type="journal article" date="2020" name="Stud. Mycol.">
        <title>101 Dothideomycetes genomes: a test case for predicting lifestyles and emergence of pathogens.</title>
        <authorList>
            <person name="Haridas S."/>
            <person name="Albert R."/>
            <person name="Binder M."/>
            <person name="Bloem J."/>
            <person name="Labutti K."/>
            <person name="Salamov A."/>
            <person name="Andreopoulos B."/>
            <person name="Baker S."/>
            <person name="Barry K."/>
            <person name="Bills G."/>
            <person name="Bluhm B."/>
            <person name="Cannon C."/>
            <person name="Castanera R."/>
            <person name="Culley D."/>
            <person name="Daum C."/>
            <person name="Ezra D."/>
            <person name="Gonzalez J."/>
            <person name="Henrissat B."/>
            <person name="Kuo A."/>
            <person name="Liang C."/>
            <person name="Lipzen A."/>
            <person name="Lutzoni F."/>
            <person name="Magnuson J."/>
            <person name="Mondo S."/>
            <person name="Nolan M."/>
            <person name="Ohm R."/>
            <person name="Pangilinan J."/>
            <person name="Park H.-J."/>
            <person name="Ramirez L."/>
            <person name="Alfaro M."/>
            <person name="Sun H."/>
            <person name="Tritt A."/>
            <person name="Yoshinaga Y."/>
            <person name="Zwiers L.-H."/>
            <person name="Turgeon B."/>
            <person name="Goodwin S."/>
            <person name="Spatafora J."/>
            <person name="Crous P."/>
            <person name="Grigoriev I."/>
        </authorList>
    </citation>
    <scope>NUCLEOTIDE SEQUENCE</scope>
    <source>
        <strain evidence="2">CBS 123094</strain>
    </source>
</reference>
<dbReference type="InterPro" id="IPR058525">
    <property type="entry name" value="DUF8212"/>
</dbReference>
<feature type="domain" description="DUF8212" evidence="1">
    <location>
        <begin position="34"/>
        <end position="56"/>
    </location>
</feature>
<evidence type="ECO:0000313" key="2">
    <source>
        <dbReference type="EMBL" id="KAF1997072.1"/>
    </source>
</evidence>
<dbReference type="Proteomes" id="UP000799779">
    <property type="component" value="Unassembled WGS sequence"/>
</dbReference>
<gene>
    <name evidence="2" type="ORF">P154DRAFT_382567</name>
</gene>
<keyword evidence="3" id="KW-1185">Reference proteome</keyword>
<proteinExistence type="predicted"/>